<evidence type="ECO:0000313" key="2">
    <source>
        <dbReference type="Proteomes" id="UP000199093"/>
    </source>
</evidence>
<protein>
    <recommendedName>
        <fullName evidence="3">Phage regulatory protein CII (CP76)</fullName>
    </recommendedName>
</protein>
<accession>A0A1G8MQG6</accession>
<dbReference type="STRING" id="555512.SAMN04487993_1008201"/>
<evidence type="ECO:0000313" key="1">
    <source>
        <dbReference type="EMBL" id="SDI70106.1"/>
    </source>
</evidence>
<organism evidence="1 2">
    <name type="scientific">Salipiger marinus</name>
    <dbReference type="NCBI Taxonomy" id="555512"/>
    <lineage>
        <taxon>Bacteria</taxon>
        <taxon>Pseudomonadati</taxon>
        <taxon>Pseudomonadota</taxon>
        <taxon>Alphaproteobacteria</taxon>
        <taxon>Rhodobacterales</taxon>
        <taxon>Roseobacteraceae</taxon>
        <taxon>Salipiger</taxon>
    </lineage>
</organism>
<evidence type="ECO:0008006" key="3">
    <source>
        <dbReference type="Google" id="ProtNLM"/>
    </source>
</evidence>
<gene>
    <name evidence="1" type="ORF">SAMN04487993_1008201</name>
</gene>
<keyword evidence="2" id="KW-1185">Reference proteome</keyword>
<dbReference type="Proteomes" id="UP000199093">
    <property type="component" value="Unassembled WGS sequence"/>
</dbReference>
<dbReference type="OrthoDB" id="7873964at2"/>
<sequence>MRNTPKETIQSVVERAYEAAGGIQSAAADLGLAQSTLSEHTEIPKGKRAGGLGINYVDTLARINSGSAAVLAEHFAALAGGTFHAIRSDDEPRETWEHVAALVKEAAEGVSALNLLPHGGSRQNARQELVDIVRAAEAAIRDIDLLPDATVIPHRGCI</sequence>
<proteinExistence type="predicted"/>
<dbReference type="RefSeq" id="WP_089846972.1">
    <property type="nucleotide sequence ID" value="NZ_FNEJ01000008.1"/>
</dbReference>
<dbReference type="AlphaFoldDB" id="A0A1G8MQG6"/>
<name>A0A1G8MQG6_9RHOB</name>
<dbReference type="EMBL" id="FNEJ01000008">
    <property type="protein sequence ID" value="SDI70106.1"/>
    <property type="molecule type" value="Genomic_DNA"/>
</dbReference>
<reference evidence="1 2" key="1">
    <citation type="submission" date="2016-10" db="EMBL/GenBank/DDBJ databases">
        <authorList>
            <person name="de Groot N.N."/>
        </authorList>
    </citation>
    <scope>NUCLEOTIDE SEQUENCE [LARGE SCALE GENOMIC DNA]</scope>
    <source>
        <strain evidence="1 2">DSM 26424</strain>
    </source>
</reference>